<gene>
    <name evidence="3" type="ORF">IC234_21120</name>
</gene>
<comment type="caution">
    <text evidence="3">The sequence shown here is derived from an EMBL/GenBank/DDBJ whole genome shotgun (WGS) entry which is preliminary data.</text>
</comment>
<evidence type="ECO:0000256" key="1">
    <source>
        <dbReference type="SAM" id="SignalP"/>
    </source>
</evidence>
<dbReference type="Pfam" id="PF19081">
    <property type="entry name" value="Ig_7"/>
    <property type="match status" value="2"/>
</dbReference>
<keyword evidence="1" id="KW-0732">Signal</keyword>
<dbReference type="Gene3D" id="2.60.40.10">
    <property type="entry name" value="Immunoglobulins"/>
    <property type="match status" value="2"/>
</dbReference>
<name>A0ABR8JXF3_9BACT</name>
<proteinExistence type="predicted"/>
<protein>
    <submittedName>
        <fullName evidence="3">T9SS type A sorting domain-containing protein</fullName>
    </submittedName>
</protein>
<dbReference type="RefSeq" id="WP_190928675.1">
    <property type="nucleotide sequence ID" value="NZ_JACXAC010000009.1"/>
</dbReference>
<evidence type="ECO:0000313" key="4">
    <source>
        <dbReference type="Proteomes" id="UP000606003"/>
    </source>
</evidence>
<feature type="domain" description="Ig-like" evidence="2">
    <location>
        <begin position="399"/>
        <end position="473"/>
    </location>
</feature>
<dbReference type="NCBIfam" id="TIGR04183">
    <property type="entry name" value="Por_Secre_tail"/>
    <property type="match status" value="1"/>
</dbReference>
<dbReference type="InterPro" id="IPR044023">
    <property type="entry name" value="Ig_7"/>
</dbReference>
<feature type="domain" description="Ig-like" evidence="2">
    <location>
        <begin position="242"/>
        <end position="312"/>
    </location>
</feature>
<feature type="signal peptide" evidence="1">
    <location>
        <begin position="1"/>
        <end position="22"/>
    </location>
</feature>
<dbReference type="Proteomes" id="UP000606003">
    <property type="component" value="Unassembled WGS sequence"/>
</dbReference>
<organism evidence="3 4">
    <name type="scientific">Hymenobacter armeniacus</name>
    <dbReference type="NCBI Taxonomy" id="2771358"/>
    <lineage>
        <taxon>Bacteria</taxon>
        <taxon>Pseudomonadati</taxon>
        <taxon>Bacteroidota</taxon>
        <taxon>Cytophagia</taxon>
        <taxon>Cytophagales</taxon>
        <taxon>Hymenobacteraceae</taxon>
        <taxon>Hymenobacter</taxon>
    </lineage>
</organism>
<evidence type="ECO:0000259" key="2">
    <source>
        <dbReference type="Pfam" id="PF19081"/>
    </source>
</evidence>
<evidence type="ECO:0000313" key="3">
    <source>
        <dbReference type="EMBL" id="MBD2724641.1"/>
    </source>
</evidence>
<sequence length="744" mass="75884">MKKLFTLLGSLALLLASVPGFAQCSNQIAIRYYDNGTLVNTSVTNKGQSGYTGAVCPTAGAQYSFSGSSTSSSLMTWSRVIDQGVVNDPADDVVEDLSSAIVPTSSTATPNELALATSFTTATIFRLKSDAGKGSVPGNSCNNNTVSYVYLTLTPTLSLASSGTSAVSGVCSGSSVTLTASGLLSGAYTWRANGVVIPNQNGSTLTVAPTATTTYTVEATTSCGVSSQQVTIPVKDVLVAPAAPVVCANQSTTLTATYSGTSATYQWFEKGQGTVLATTSALTVAPAATTTYQVVATTSDCSTITKEVTVSVGVSAVAVSPAAATICAGSPIALTALSDNPGATYAWSPATGLSSTSGATVTATPTGTTTYTVTATSPCGAVATQQIVVSIAAAPTYAVTPSSAAVCAGDAATLTASSGITNTTYKWYRTTDLGSILSTSATFAPTPAANTIYRVITTTPCGTNSQDVGVSVSAKPTVTVAPTSTTADPGTPTTLTATGGSTYSWTATAGGTTTNLADTTPTITVSPSVTTTYTVTGANAAGCFTTAQATISVTPLPVELVSFAAAWAEKTPRLSWVTASEKHNAYFAVERSTDGQRFAEVGQREGAGTSAARTEYEFLDVSFRASASGQVYYRLRQVDTNGEHSYSPVQTLQTTKAAAVFEATVFPNPYEGGEATVELTTHQDAPVTFTVQNMLGQTVLTGTVPAQPGTQRIALPRAAALPVGVYYLNVRQGNARQVLRMSRR</sequence>
<keyword evidence="4" id="KW-1185">Reference proteome</keyword>
<dbReference type="InterPro" id="IPR026444">
    <property type="entry name" value="Secre_tail"/>
</dbReference>
<feature type="chain" id="PRO_5045636221" evidence="1">
    <location>
        <begin position="23"/>
        <end position="744"/>
    </location>
</feature>
<reference evidence="3 4" key="1">
    <citation type="submission" date="2020-09" db="EMBL/GenBank/DDBJ databases">
        <authorList>
            <person name="Kim M.K."/>
        </authorList>
    </citation>
    <scope>NUCLEOTIDE SEQUENCE [LARGE SCALE GENOMIC DNA]</scope>
    <source>
        <strain evidence="3 4">BT189</strain>
    </source>
</reference>
<dbReference type="EMBL" id="JACXAC010000009">
    <property type="protein sequence ID" value="MBD2724641.1"/>
    <property type="molecule type" value="Genomic_DNA"/>
</dbReference>
<accession>A0ABR8JXF3</accession>
<dbReference type="InterPro" id="IPR013783">
    <property type="entry name" value="Ig-like_fold"/>
</dbReference>